<evidence type="ECO:0000313" key="1">
    <source>
        <dbReference type="EMBL" id="GFD51593.1"/>
    </source>
</evidence>
<dbReference type="Gene3D" id="2.120.10.90">
    <property type="entry name" value="DNA gyrase/topoisomerase IV, subunit A, C-terminal"/>
    <property type="match status" value="1"/>
</dbReference>
<dbReference type="SUPFAM" id="SSF101904">
    <property type="entry name" value="GyrA/ParC C-terminal domain-like"/>
    <property type="match status" value="1"/>
</dbReference>
<feature type="non-terminal residue" evidence="1">
    <location>
        <position position="1"/>
    </location>
</feature>
<gene>
    <name evidence="1" type="ORF">Tci_923562</name>
</gene>
<dbReference type="PANTHER" id="PTHR43493:SF1">
    <property type="entry name" value="DNA TOPOISOMERASE 4 SUBUNIT A"/>
    <property type="match status" value="1"/>
</dbReference>
<dbReference type="GO" id="GO:0005737">
    <property type="term" value="C:cytoplasm"/>
    <property type="evidence" value="ECO:0007669"/>
    <property type="project" value="TreeGrafter"/>
</dbReference>
<dbReference type="AlphaFoldDB" id="A0A699WXT9"/>
<dbReference type="GO" id="GO:0003677">
    <property type="term" value="F:DNA binding"/>
    <property type="evidence" value="ECO:0007669"/>
    <property type="project" value="InterPro"/>
</dbReference>
<reference evidence="1" key="1">
    <citation type="journal article" date="2019" name="Sci. Rep.">
        <title>Draft genome of Tanacetum cinerariifolium, the natural source of mosquito coil.</title>
        <authorList>
            <person name="Yamashiro T."/>
            <person name="Shiraishi A."/>
            <person name="Satake H."/>
            <person name="Nakayama K."/>
        </authorList>
    </citation>
    <scope>NUCLEOTIDE SEQUENCE</scope>
</reference>
<dbReference type="GO" id="GO:0003918">
    <property type="term" value="F:DNA topoisomerase type II (double strand cut, ATP-hydrolyzing) activity"/>
    <property type="evidence" value="ECO:0007669"/>
    <property type="project" value="InterPro"/>
</dbReference>
<accession>A0A699WXT9</accession>
<dbReference type="PANTHER" id="PTHR43493">
    <property type="entry name" value="DNA GYRASE/TOPOISOMERASE SUBUNIT A"/>
    <property type="match status" value="1"/>
</dbReference>
<dbReference type="GO" id="GO:0006265">
    <property type="term" value="P:DNA topological change"/>
    <property type="evidence" value="ECO:0007669"/>
    <property type="project" value="InterPro"/>
</dbReference>
<name>A0A699WXT9_TANCI</name>
<proteinExistence type="predicted"/>
<sequence>ALLGSETKLRKLVRTELIADAQTYGDDRRSPIVERAEAKALSENELMPTEPVTVVLSEKGWVRCAKGHDIDATGLSYKAGDGFKAAAAGRSNQFAVFIDSTGRSYSLAAHT</sequence>
<dbReference type="InterPro" id="IPR035516">
    <property type="entry name" value="Gyrase/topoIV_suA_C"/>
</dbReference>
<protein>
    <submittedName>
        <fullName evidence="1">Putative DNA gyrase subunit A, chloroplastic/mitochondrial</fullName>
    </submittedName>
</protein>
<organism evidence="1">
    <name type="scientific">Tanacetum cinerariifolium</name>
    <name type="common">Dalmatian daisy</name>
    <name type="synonym">Chrysanthemum cinerariifolium</name>
    <dbReference type="NCBI Taxonomy" id="118510"/>
    <lineage>
        <taxon>Eukaryota</taxon>
        <taxon>Viridiplantae</taxon>
        <taxon>Streptophyta</taxon>
        <taxon>Embryophyta</taxon>
        <taxon>Tracheophyta</taxon>
        <taxon>Spermatophyta</taxon>
        <taxon>Magnoliopsida</taxon>
        <taxon>eudicotyledons</taxon>
        <taxon>Gunneridae</taxon>
        <taxon>Pentapetalae</taxon>
        <taxon>asterids</taxon>
        <taxon>campanulids</taxon>
        <taxon>Asterales</taxon>
        <taxon>Asteraceae</taxon>
        <taxon>Asteroideae</taxon>
        <taxon>Anthemideae</taxon>
        <taxon>Anthemidinae</taxon>
        <taxon>Tanacetum</taxon>
    </lineage>
</organism>
<dbReference type="InterPro" id="IPR013758">
    <property type="entry name" value="Topo_IIA_A/C_ab"/>
</dbReference>
<dbReference type="EMBL" id="BKCJ011772115">
    <property type="protein sequence ID" value="GFD51593.1"/>
    <property type="molecule type" value="Genomic_DNA"/>
</dbReference>
<dbReference type="GO" id="GO:0007059">
    <property type="term" value="P:chromosome segregation"/>
    <property type="evidence" value="ECO:0007669"/>
    <property type="project" value="TreeGrafter"/>
</dbReference>
<dbReference type="GO" id="GO:0009330">
    <property type="term" value="C:DNA topoisomerase type II (double strand cut, ATP-hydrolyzing) complex"/>
    <property type="evidence" value="ECO:0007669"/>
    <property type="project" value="TreeGrafter"/>
</dbReference>
<feature type="non-terminal residue" evidence="1">
    <location>
        <position position="111"/>
    </location>
</feature>
<dbReference type="GO" id="GO:0005524">
    <property type="term" value="F:ATP binding"/>
    <property type="evidence" value="ECO:0007669"/>
    <property type="project" value="InterPro"/>
</dbReference>
<dbReference type="Gene3D" id="3.90.199.10">
    <property type="entry name" value="Topoisomerase II, domain 5"/>
    <property type="match status" value="1"/>
</dbReference>
<dbReference type="InterPro" id="IPR050220">
    <property type="entry name" value="Type_II_DNA_Topoisomerases"/>
</dbReference>
<comment type="caution">
    <text evidence="1">The sequence shown here is derived from an EMBL/GenBank/DDBJ whole genome shotgun (WGS) entry which is preliminary data.</text>
</comment>